<gene>
    <name evidence="6" type="ORF">JET14_21950</name>
</gene>
<evidence type="ECO:0000256" key="1">
    <source>
        <dbReference type="ARBA" id="ARBA00004196"/>
    </source>
</evidence>
<evidence type="ECO:0000259" key="5">
    <source>
        <dbReference type="Pfam" id="PF13407"/>
    </source>
</evidence>
<dbReference type="InterPro" id="IPR025997">
    <property type="entry name" value="SBP_2_dom"/>
</dbReference>
<dbReference type="InterPro" id="IPR028082">
    <property type="entry name" value="Peripla_BP_I"/>
</dbReference>
<evidence type="ECO:0000313" key="6">
    <source>
        <dbReference type="EMBL" id="QQM33156.1"/>
    </source>
</evidence>
<dbReference type="Pfam" id="PF13407">
    <property type="entry name" value="Peripla_BP_4"/>
    <property type="match status" value="1"/>
</dbReference>
<dbReference type="PANTHER" id="PTHR46847">
    <property type="entry name" value="D-ALLOSE-BINDING PERIPLASMIC PROTEIN-RELATED"/>
    <property type="match status" value="1"/>
</dbReference>
<dbReference type="SUPFAM" id="SSF53822">
    <property type="entry name" value="Periplasmic binding protein-like I"/>
    <property type="match status" value="1"/>
</dbReference>
<protein>
    <submittedName>
        <fullName evidence="6">ABC transporter substrate-binding protein</fullName>
    </submittedName>
</protein>
<dbReference type="AlphaFoldDB" id="A0A7T7KNS7"/>
<reference evidence="6 7" key="1">
    <citation type="submission" date="2020-12" db="EMBL/GenBank/DDBJ databases">
        <authorList>
            <person name="Zheng R.K."/>
            <person name="Sun C.M."/>
        </authorList>
    </citation>
    <scope>NUCLEOTIDE SEQUENCE [LARGE SCALE GENOMIC DNA]</scope>
    <source>
        <strain evidence="6 7">ZRK001</strain>
        <plasmid evidence="6 7">plas-002</plasmid>
    </source>
</reference>
<evidence type="ECO:0000256" key="2">
    <source>
        <dbReference type="ARBA" id="ARBA00007639"/>
    </source>
</evidence>
<dbReference type="GO" id="GO:0030246">
    <property type="term" value="F:carbohydrate binding"/>
    <property type="evidence" value="ECO:0007669"/>
    <property type="project" value="UniProtKB-ARBA"/>
</dbReference>
<proteinExistence type="inferred from homology"/>
<evidence type="ECO:0000256" key="3">
    <source>
        <dbReference type="ARBA" id="ARBA00022729"/>
    </source>
</evidence>
<organism evidence="6 7">
    <name type="scientific">Martelella lutilitoris</name>
    <dbReference type="NCBI Taxonomy" id="2583532"/>
    <lineage>
        <taxon>Bacteria</taxon>
        <taxon>Pseudomonadati</taxon>
        <taxon>Pseudomonadota</taxon>
        <taxon>Alphaproteobacteria</taxon>
        <taxon>Hyphomicrobiales</taxon>
        <taxon>Aurantimonadaceae</taxon>
        <taxon>Martelella</taxon>
    </lineage>
</organism>
<dbReference type="Gene3D" id="3.40.50.2300">
    <property type="match status" value="2"/>
</dbReference>
<dbReference type="EMBL" id="CP066788">
    <property type="protein sequence ID" value="QQM33156.1"/>
    <property type="molecule type" value="Genomic_DNA"/>
</dbReference>
<evidence type="ECO:0000256" key="4">
    <source>
        <dbReference type="SAM" id="SignalP"/>
    </source>
</evidence>
<accession>A0A7T7KNS7</accession>
<evidence type="ECO:0000313" key="7">
    <source>
        <dbReference type="Proteomes" id="UP000596083"/>
    </source>
</evidence>
<name>A0A7T7KNS7_9HYPH</name>
<dbReference type="GO" id="GO:0030313">
    <property type="term" value="C:cell envelope"/>
    <property type="evidence" value="ECO:0007669"/>
    <property type="project" value="UniProtKB-SubCell"/>
</dbReference>
<comment type="similarity">
    <text evidence="2">Belongs to the bacterial solute-binding protein 2 family.</text>
</comment>
<feature type="signal peptide" evidence="4">
    <location>
        <begin position="1"/>
        <end position="28"/>
    </location>
</feature>
<dbReference type="Proteomes" id="UP000596083">
    <property type="component" value="Plasmid plas-002"/>
</dbReference>
<dbReference type="PANTHER" id="PTHR46847:SF1">
    <property type="entry name" value="D-ALLOSE-BINDING PERIPLASMIC PROTEIN-RELATED"/>
    <property type="match status" value="1"/>
</dbReference>
<dbReference type="CDD" id="cd19997">
    <property type="entry name" value="PBP1_ABC_sugar_binding-like"/>
    <property type="match status" value="1"/>
</dbReference>
<keyword evidence="3 4" id="KW-0732">Signal</keyword>
<keyword evidence="6" id="KW-0614">Plasmid</keyword>
<geneLocation type="plasmid" evidence="6 7">
    <name>plas-002</name>
</geneLocation>
<comment type="subcellular location">
    <subcellularLocation>
        <location evidence="1">Cell envelope</location>
    </subcellularLocation>
</comment>
<feature type="chain" id="PRO_5032367778" evidence="4">
    <location>
        <begin position="29"/>
        <end position="359"/>
    </location>
</feature>
<sequence>MEEQMHLSKSLSLGVAAIALLCANSVMAQVADGDTSTMKIGFSNSYSGNSFRQVMNQSFEAIAKQAVADGVIADYGMVSANNNVTEQAGQIQNMILEGYDAIAILAGSDTALNGAVRDACDAGITVVVFAGTVTEDCAYNVNYNWASMGKQEIDFVAGQLGDKGNLLEIRGIAGDSTDKDISDGLHSAAEAYPDLNFVGTVYGQWTSTVAQKEVATVLPTLPDVDAVVTQGGDGYGAAMAFAASGRKMPIIIMGNRQDELAWWKEQKDANGYQTMSLAATPSVSQIAFWTAQQILAGKDVPKKVEVPLLTINGDDLDAWLAATPVGGVANPTYTQDLVVKMIDANKNGDPLPATPAPNQ</sequence>
<dbReference type="KEGG" id="mlut:JET14_21950"/>
<feature type="domain" description="Periplasmic binding protein" evidence="5">
    <location>
        <begin position="40"/>
        <end position="299"/>
    </location>
</feature>